<dbReference type="Pfam" id="PF00583">
    <property type="entry name" value="Acetyltransf_1"/>
    <property type="match status" value="1"/>
</dbReference>
<dbReference type="PROSITE" id="PS51186">
    <property type="entry name" value="GNAT"/>
    <property type="match status" value="1"/>
</dbReference>
<evidence type="ECO:0000313" key="2">
    <source>
        <dbReference type="EMBL" id="KAK9764536.1"/>
    </source>
</evidence>
<organism evidence="2 3">
    <name type="scientific">Basidiobolus ranarum</name>
    <dbReference type="NCBI Taxonomy" id="34480"/>
    <lineage>
        <taxon>Eukaryota</taxon>
        <taxon>Fungi</taxon>
        <taxon>Fungi incertae sedis</taxon>
        <taxon>Zoopagomycota</taxon>
        <taxon>Entomophthoromycotina</taxon>
        <taxon>Basidiobolomycetes</taxon>
        <taxon>Basidiobolales</taxon>
        <taxon>Basidiobolaceae</taxon>
        <taxon>Basidiobolus</taxon>
    </lineage>
</organism>
<comment type="caution">
    <text evidence="2">The sequence shown here is derived from an EMBL/GenBank/DDBJ whole genome shotgun (WGS) entry which is preliminary data.</text>
</comment>
<evidence type="ECO:0000313" key="3">
    <source>
        <dbReference type="Proteomes" id="UP001479436"/>
    </source>
</evidence>
<dbReference type="InterPro" id="IPR000182">
    <property type="entry name" value="GNAT_dom"/>
</dbReference>
<evidence type="ECO:0000259" key="1">
    <source>
        <dbReference type="PROSITE" id="PS51186"/>
    </source>
</evidence>
<accession>A0ABR2WSP4</accession>
<keyword evidence="3" id="KW-1185">Reference proteome</keyword>
<dbReference type="InterPro" id="IPR016181">
    <property type="entry name" value="Acyl_CoA_acyltransferase"/>
</dbReference>
<sequence>MYREQTTRRTRTRRSSDLRLMEEGVQDAVVDFESADFRFRKRRRVTSNSSFQQAIEFLTESNLHTPQDYDLLFDPHNLLDNDASKELQIRIQELNTNNRSILQEEFLIKKETVSTTIDSTLDLESKNSTSLEKEPPTNIEIVETNTSMSECLASSAITPLIKEEVTVEKSDMFGASERAERSSTVIPVSTNLPISTPLSPEHRPKSEPNDTILGETTFLDSGIPSSVIYRAKNFKECINIDTSSKKTLDEQEEWELLQKLEHSRKPLTAKALRLKRKLHLRRLKRGLDISIFDIDKTINDYLRSQVRVEGVKKTVRPKRGGQAEKSDKDEGMITDQKIMQLQKYTCTQHRHSFARRLYGHPDLSNTLTSFQTWTSPYFGRKLRPYIRRDYESKPPKLQLLENIVGYSKRLDPTWNPPPSAPIDYCYFQPQHLQQVNDCLCRCFWPGIDMSEALLFPDFSIVALYKRMVIGCAFMTADAYITYIAVDQGWEGSGIGQFMLYHLIQTSIGKDVTLHVFANNPAMVSES</sequence>
<gene>
    <name evidence="2" type="ORF">K7432_007869</name>
</gene>
<dbReference type="CDD" id="cd04301">
    <property type="entry name" value="NAT_SF"/>
    <property type="match status" value="1"/>
</dbReference>
<reference evidence="2 3" key="1">
    <citation type="submission" date="2023-04" db="EMBL/GenBank/DDBJ databases">
        <title>Genome of Basidiobolus ranarum AG-B5.</title>
        <authorList>
            <person name="Stajich J.E."/>
            <person name="Carter-House D."/>
            <person name="Gryganskyi A."/>
        </authorList>
    </citation>
    <scope>NUCLEOTIDE SEQUENCE [LARGE SCALE GENOMIC DNA]</scope>
    <source>
        <strain evidence="2 3">AG-B5</strain>
    </source>
</reference>
<dbReference type="SUPFAM" id="SSF55729">
    <property type="entry name" value="Acyl-CoA N-acyltransferases (Nat)"/>
    <property type="match status" value="1"/>
</dbReference>
<name>A0ABR2WSP4_9FUNG</name>
<dbReference type="Proteomes" id="UP001479436">
    <property type="component" value="Unassembled WGS sequence"/>
</dbReference>
<feature type="domain" description="N-acetyltransferase" evidence="1">
    <location>
        <begin position="422"/>
        <end position="526"/>
    </location>
</feature>
<dbReference type="EMBL" id="JASJQH010000409">
    <property type="protein sequence ID" value="KAK9764536.1"/>
    <property type="molecule type" value="Genomic_DNA"/>
</dbReference>
<dbReference type="Gene3D" id="3.40.630.30">
    <property type="match status" value="1"/>
</dbReference>
<proteinExistence type="predicted"/>
<protein>
    <recommendedName>
        <fullName evidence="1">N-acetyltransferase domain-containing protein</fullName>
    </recommendedName>
</protein>